<evidence type="ECO:0000256" key="3">
    <source>
        <dbReference type="ARBA" id="ARBA00022771"/>
    </source>
</evidence>
<dbReference type="GO" id="GO:0005634">
    <property type="term" value="C:nucleus"/>
    <property type="evidence" value="ECO:0007669"/>
    <property type="project" value="UniProtKB-SubCell"/>
</dbReference>
<reference evidence="8 9" key="1">
    <citation type="submission" date="2021-04" db="EMBL/GenBank/DDBJ databases">
        <authorList>
            <person name="De Guttry C."/>
            <person name="Zahm M."/>
            <person name="Klopp C."/>
            <person name="Cabau C."/>
            <person name="Louis A."/>
            <person name="Berthelot C."/>
            <person name="Parey E."/>
            <person name="Roest Crollius H."/>
            <person name="Montfort J."/>
            <person name="Robinson-Rechavi M."/>
            <person name="Bucao C."/>
            <person name="Bouchez O."/>
            <person name="Gislard M."/>
            <person name="Lluch J."/>
            <person name="Milhes M."/>
            <person name="Lampietro C."/>
            <person name="Lopez Roques C."/>
            <person name="Donnadieu C."/>
            <person name="Braasch I."/>
            <person name="Desvignes T."/>
            <person name="Postlethwait J."/>
            <person name="Bobe J."/>
            <person name="Wedekind C."/>
            <person name="Guiguen Y."/>
        </authorList>
    </citation>
    <scope>NUCLEOTIDE SEQUENCE [LARGE SCALE GENOMIC DNA]</scope>
    <source>
        <strain evidence="8">Cs_M1</strain>
        <tissue evidence="8">Blood</tissue>
    </source>
</reference>
<feature type="compositionally biased region" description="Pro residues" evidence="6">
    <location>
        <begin position="304"/>
        <end position="329"/>
    </location>
</feature>
<evidence type="ECO:0000313" key="8">
    <source>
        <dbReference type="EMBL" id="KAK6300486.1"/>
    </source>
</evidence>
<organism evidence="8 9">
    <name type="scientific">Coregonus suidteri</name>
    <dbReference type="NCBI Taxonomy" id="861788"/>
    <lineage>
        <taxon>Eukaryota</taxon>
        <taxon>Metazoa</taxon>
        <taxon>Chordata</taxon>
        <taxon>Craniata</taxon>
        <taxon>Vertebrata</taxon>
        <taxon>Euteleostomi</taxon>
        <taxon>Actinopterygii</taxon>
        <taxon>Neopterygii</taxon>
        <taxon>Teleostei</taxon>
        <taxon>Protacanthopterygii</taxon>
        <taxon>Salmoniformes</taxon>
        <taxon>Salmonidae</taxon>
        <taxon>Coregoninae</taxon>
        <taxon>Coregonus</taxon>
    </lineage>
</organism>
<evidence type="ECO:0000256" key="4">
    <source>
        <dbReference type="ARBA" id="ARBA00022833"/>
    </source>
</evidence>
<dbReference type="GO" id="GO:1990047">
    <property type="term" value="C:spindle matrix"/>
    <property type="evidence" value="ECO:0007669"/>
    <property type="project" value="TreeGrafter"/>
</dbReference>
<keyword evidence="4" id="KW-0862">Zinc</keyword>
<evidence type="ECO:0000259" key="7">
    <source>
        <dbReference type="PROSITE" id="PS00028"/>
    </source>
</evidence>
<feature type="compositionally biased region" description="Polar residues" evidence="6">
    <location>
        <begin position="127"/>
        <end position="139"/>
    </location>
</feature>
<dbReference type="PANTHER" id="PTHR23215">
    <property type="entry name" value="ZINC FINGER PROTEIN 207"/>
    <property type="match status" value="1"/>
</dbReference>
<evidence type="ECO:0000256" key="6">
    <source>
        <dbReference type="SAM" id="MobiDB-lite"/>
    </source>
</evidence>
<keyword evidence="5" id="KW-0539">Nucleus</keyword>
<dbReference type="Proteomes" id="UP001356427">
    <property type="component" value="Unassembled WGS sequence"/>
</dbReference>
<dbReference type="AlphaFoldDB" id="A0AAN8QIX2"/>
<accession>A0AAN8QIX2</accession>
<feature type="region of interest" description="Disordered" evidence="6">
    <location>
        <begin position="299"/>
        <end position="341"/>
    </location>
</feature>
<gene>
    <name evidence="8" type="ORF">J4Q44_G00285840</name>
</gene>
<feature type="compositionally biased region" description="Low complexity" evidence="6">
    <location>
        <begin position="152"/>
        <end position="161"/>
    </location>
</feature>
<sequence length="341" mass="37486">MGRKKKKQMKPWCWYCNRDFDDEKILIQHQKAKHFKCHICHKKLYTGPGLAIHCMQVHKETIDGVPNAIPGRVDIELEIYGMEGIPEKDMQERRRTLEQKQESQKKKQNQDDSDEDDEDDDAPGPSFVQQQMPTAQPQASYVPPMAQPGMPPGARAPGMPPGAYSGMPPMMPGHGVPPMMHGMPPGMHGMPPGMMHGMGGMMPPMMQGIPGMPPGMPPHMGHRPGMPHMARPPPRQGCPDPPQQPLLPSASPCSPAQYRWALMFQTPSQPLPVALQTLSLLPLSLGSLTLHKPSRVPLELCPTARPPPPPTLPKQHSPPTPSPLPPPLSPLVTLWPSPPPQ</sequence>
<feature type="compositionally biased region" description="Pro residues" evidence="6">
    <location>
        <begin position="230"/>
        <end position="245"/>
    </location>
</feature>
<dbReference type="GO" id="GO:0008608">
    <property type="term" value="P:attachment of spindle microtubules to kinetochore"/>
    <property type="evidence" value="ECO:0007669"/>
    <property type="project" value="TreeGrafter"/>
</dbReference>
<feature type="compositionally biased region" description="Basic and acidic residues" evidence="6">
    <location>
        <begin position="85"/>
        <end position="110"/>
    </location>
</feature>
<feature type="compositionally biased region" description="Acidic residues" evidence="6">
    <location>
        <begin position="111"/>
        <end position="122"/>
    </location>
</feature>
<dbReference type="GO" id="GO:0007094">
    <property type="term" value="P:mitotic spindle assembly checkpoint signaling"/>
    <property type="evidence" value="ECO:0007669"/>
    <property type="project" value="TreeGrafter"/>
</dbReference>
<evidence type="ECO:0000256" key="2">
    <source>
        <dbReference type="ARBA" id="ARBA00022723"/>
    </source>
</evidence>
<dbReference type="GO" id="GO:0000776">
    <property type="term" value="C:kinetochore"/>
    <property type="evidence" value="ECO:0007669"/>
    <property type="project" value="TreeGrafter"/>
</dbReference>
<dbReference type="GO" id="GO:0090307">
    <property type="term" value="P:mitotic spindle assembly"/>
    <property type="evidence" value="ECO:0007669"/>
    <property type="project" value="TreeGrafter"/>
</dbReference>
<keyword evidence="9" id="KW-1185">Reference proteome</keyword>
<feature type="domain" description="C2H2-type" evidence="7">
    <location>
        <begin position="13"/>
        <end position="34"/>
    </location>
</feature>
<feature type="region of interest" description="Disordered" evidence="6">
    <location>
        <begin position="84"/>
        <end position="161"/>
    </location>
</feature>
<name>A0AAN8QIX2_9TELE</name>
<keyword evidence="2" id="KW-0479">Metal-binding</keyword>
<proteinExistence type="predicted"/>
<evidence type="ECO:0000256" key="1">
    <source>
        <dbReference type="ARBA" id="ARBA00004123"/>
    </source>
</evidence>
<comment type="subcellular location">
    <subcellularLocation>
        <location evidence="1">Nucleus</location>
    </subcellularLocation>
</comment>
<dbReference type="EMBL" id="JAGTTL010000027">
    <property type="protein sequence ID" value="KAK6300486.1"/>
    <property type="molecule type" value="Genomic_DNA"/>
</dbReference>
<dbReference type="CDD" id="cd20908">
    <property type="entry name" value="SUF4-like"/>
    <property type="match status" value="1"/>
</dbReference>
<dbReference type="InterPro" id="IPR013087">
    <property type="entry name" value="Znf_C2H2_type"/>
</dbReference>
<dbReference type="GO" id="GO:0008270">
    <property type="term" value="F:zinc ion binding"/>
    <property type="evidence" value="ECO:0007669"/>
    <property type="project" value="UniProtKB-KW"/>
</dbReference>
<dbReference type="PROSITE" id="PS00028">
    <property type="entry name" value="ZINC_FINGER_C2H2_1"/>
    <property type="match status" value="2"/>
</dbReference>
<feature type="domain" description="C2H2-type" evidence="7">
    <location>
        <begin position="37"/>
        <end position="58"/>
    </location>
</feature>
<feature type="region of interest" description="Disordered" evidence="6">
    <location>
        <begin position="225"/>
        <end position="252"/>
    </location>
</feature>
<evidence type="ECO:0000313" key="9">
    <source>
        <dbReference type="Proteomes" id="UP001356427"/>
    </source>
</evidence>
<protein>
    <recommendedName>
        <fullName evidence="7">C2H2-type domain-containing protein</fullName>
    </recommendedName>
</protein>
<dbReference type="GO" id="GO:0008017">
    <property type="term" value="F:microtubule binding"/>
    <property type="evidence" value="ECO:0007669"/>
    <property type="project" value="TreeGrafter"/>
</dbReference>
<dbReference type="PANTHER" id="PTHR23215:SF0">
    <property type="entry name" value="BUB3-INTERACTING AND GLEBS MOTIF-CONTAINING PROTEIN ZNF207"/>
    <property type="match status" value="1"/>
</dbReference>
<comment type="caution">
    <text evidence="8">The sequence shown here is derived from an EMBL/GenBank/DDBJ whole genome shotgun (WGS) entry which is preliminary data.</text>
</comment>
<dbReference type="SMART" id="SM00355">
    <property type="entry name" value="ZnF_C2H2"/>
    <property type="match status" value="2"/>
</dbReference>
<evidence type="ECO:0000256" key="5">
    <source>
        <dbReference type="ARBA" id="ARBA00023242"/>
    </source>
</evidence>
<keyword evidence="3" id="KW-0863">Zinc-finger</keyword>